<protein>
    <submittedName>
        <fullName evidence="3">Uncharacterized protein</fullName>
    </submittedName>
</protein>
<name>A0A1Z1MI14_9FLOR</name>
<evidence type="ECO:0000313" key="3">
    <source>
        <dbReference type="EMBL" id="ARW65492.1"/>
    </source>
</evidence>
<accession>A0A1Z1MI14</accession>
<dbReference type="RefSeq" id="YP_009396306.1">
    <property type="nucleotide sequence ID" value="NC_035282.1"/>
</dbReference>
<keyword evidence="1" id="KW-0802">TPR repeat</keyword>
<keyword evidence="2" id="KW-0812">Transmembrane</keyword>
<dbReference type="Gene3D" id="1.25.40.10">
    <property type="entry name" value="Tetratricopeptide repeat domain"/>
    <property type="match status" value="1"/>
</dbReference>
<dbReference type="GeneID" id="33358481"/>
<proteinExistence type="predicted"/>
<evidence type="ECO:0000256" key="1">
    <source>
        <dbReference type="PROSITE-ProRule" id="PRU00339"/>
    </source>
</evidence>
<keyword evidence="2" id="KW-1133">Transmembrane helix</keyword>
<sequence length="165" mass="19485">MSNSTLLFHLYLTIVFLLLFIFSISLSKDLFTLIRTLYRVNNSLTFFNTKFTQESYVTLFNLHFNRENFFLCICLSDFLLKSSLIAIKKDLLYTFLAYIYYKNELFNLSEYYYLKALDLSPNNCDIIFALGKMYYNLGYVSKASNLCDSIKNIQPNYDLSLFSFN</sequence>
<feature type="repeat" description="TPR" evidence="1">
    <location>
        <begin position="90"/>
        <end position="123"/>
    </location>
</feature>
<feature type="transmembrane region" description="Helical" evidence="2">
    <location>
        <begin position="6"/>
        <end position="26"/>
    </location>
</feature>
<keyword evidence="2" id="KW-0472">Membrane</keyword>
<keyword evidence="3" id="KW-0150">Chloroplast</keyword>
<dbReference type="InterPro" id="IPR019734">
    <property type="entry name" value="TPR_rpt"/>
</dbReference>
<keyword evidence="3" id="KW-0934">Plastid</keyword>
<gene>
    <name evidence="3" type="primary">ycf37</name>
</gene>
<dbReference type="SUPFAM" id="SSF48452">
    <property type="entry name" value="TPR-like"/>
    <property type="match status" value="1"/>
</dbReference>
<reference evidence="3" key="1">
    <citation type="journal article" date="2017" name="J. Phycol.">
        <title>Analysis of chloroplast genomes and a supermatrix inform reclassification of the Rhodomelaceae (Rhodophyta).</title>
        <authorList>
            <person name="Diaz-Tapia P."/>
            <person name="Maggs C.A."/>
            <person name="West J.A."/>
            <person name="Verbruggen H."/>
        </authorList>
    </citation>
    <scope>NUCLEOTIDE SEQUENCE</scope>
    <source>
        <strain evidence="3">PD899</strain>
    </source>
</reference>
<dbReference type="AlphaFoldDB" id="A0A1Z1MI14"/>
<evidence type="ECO:0000256" key="2">
    <source>
        <dbReference type="SAM" id="Phobius"/>
    </source>
</evidence>
<geneLocation type="chloroplast" evidence="3"/>
<dbReference type="PROSITE" id="PS50005">
    <property type="entry name" value="TPR"/>
    <property type="match status" value="1"/>
</dbReference>
<dbReference type="EMBL" id="MF101438">
    <property type="protein sequence ID" value="ARW65492.1"/>
    <property type="molecule type" value="Genomic_DNA"/>
</dbReference>
<dbReference type="InterPro" id="IPR011990">
    <property type="entry name" value="TPR-like_helical_dom_sf"/>
</dbReference>
<organism evidence="3">
    <name type="scientific">Polysiphonia scopulorum</name>
    <dbReference type="NCBI Taxonomy" id="257860"/>
    <lineage>
        <taxon>Eukaryota</taxon>
        <taxon>Rhodophyta</taxon>
        <taxon>Florideophyceae</taxon>
        <taxon>Rhodymeniophycidae</taxon>
        <taxon>Ceramiales</taxon>
        <taxon>Rhodomelaceae</taxon>
        <taxon>Polysiphonioideae</taxon>
        <taxon>Polysiphonia</taxon>
    </lineage>
</organism>